<dbReference type="Pfam" id="PF02861">
    <property type="entry name" value="Clp_N"/>
    <property type="match status" value="1"/>
</dbReference>
<dbReference type="PROSITE" id="PS00870">
    <property type="entry name" value="CLPAB_1"/>
    <property type="match status" value="1"/>
</dbReference>
<keyword evidence="3 7" id="KW-0547">Nucleotide-binding</keyword>
<dbReference type="CDD" id="cd19499">
    <property type="entry name" value="RecA-like_ClpB_Hsp104-like"/>
    <property type="match status" value="1"/>
</dbReference>
<evidence type="ECO:0000256" key="2">
    <source>
        <dbReference type="ARBA" id="ARBA00022737"/>
    </source>
</evidence>
<dbReference type="CDD" id="cd00009">
    <property type="entry name" value="AAA"/>
    <property type="match status" value="1"/>
</dbReference>
<dbReference type="PROSITE" id="PS51903">
    <property type="entry name" value="CLP_R"/>
    <property type="match status" value="1"/>
</dbReference>
<dbReference type="Pfam" id="PF07724">
    <property type="entry name" value="AAA_2"/>
    <property type="match status" value="1"/>
</dbReference>
<evidence type="ECO:0000313" key="10">
    <source>
        <dbReference type="EMBL" id="MBI1494245.1"/>
    </source>
</evidence>
<dbReference type="GO" id="GO:0016887">
    <property type="term" value="F:ATP hydrolysis activity"/>
    <property type="evidence" value="ECO:0007669"/>
    <property type="project" value="InterPro"/>
</dbReference>
<dbReference type="InterPro" id="IPR028299">
    <property type="entry name" value="ClpA/B_CS2"/>
</dbReference>
<evidence type="ECO:0000256" key="3">
    <source>
        <dbReference type="ARBA" id="ARBA00022741"/>
    </source>
</evidence>
<dbReference type="GO" id="GO:0043335">
    <property type="term" value="P:protein unfolding"/>
    <property type="evidence" value="ECO:0007669"/>
    <property type="project" value="InterPro"/>
</dbReference>
<keyword evidence="5 7" id="KW-0143">Chaperone</keyword>
<dbReference type="InterPro" id="IPR041546">
    <property type="entry name" value="ClpA/ClpB_AAA_lid"/>
</dbReference>
<proteinExistence type="inferred from homology"/>
<evidence type="ECO:0000256" key="1">
    <source>
        <dbReference type="ARBA" id="ARBA00008675"/>
    </source>
</evidence>
<evidence type="ECO:0000256" key="8">
    <source>
        <dbReference type="SAM" id="MobiDB-lite"/>
    </source>
</evidence>
<evidence type="ECO:0000256" key="7">
    <source>
        <dbReference type="RuleBase" id="RU004432"/>
    </source>
</evidence>
<dbReference type="InterPro" id="IPR001270">
    <property type="entry name" value="ClpA/B"/>
</dbReference>
<protein>
    <submittedName>
        <fullName evidence="10">ATP-dependent Clp protease ATP-binding subunit ClpA</fullName>
    </submittedName>
</protein>
<dbReference type="Gene3D" id="1.10.8.60">
    <property type="match status" value="2"/>
</dbReference>
<comment type="caution">
    <text evidence="10">The sequence shown here is derived from an EMBL/GenBank/DDBJ whole genome shotgun (WGS) entry which is preliminary data.</text>
</comment>
<dbReference type="NCBIfam" id="TIGR02639">
    <property type="entry name" value="ClpA"/>
    <property type="match status" value="1"/>
</dbReference>
<dbReference type="RefSeq" id="WP_228849026.1">
    <property type="nucleotide sequence ID" value="NZ_JADCKQ010000008.1"/>
</dbReference>
<comment type="similarity">
    <text evidence="1 7">Belongs to the ClpA/ClpB family.</text>
</comment>
<dbReference type="InterPro" id="IPR004176">
    <property type="entry name" value="Clp_R_N"/>
</dbReference>
<dbReference type="PRINTS" id="PR00300">
    <property type="entry name" value="CLPPROTEASEA"/>
</dbReference>
<dbReference type="GO" id="GO:0005524">
    <property type="term" value="F:ATP binding"/>
    <property type="evidence" value="ECO:0007669"/>
    <property type="project" value="UniProtKB-KW"/>
</dbReference>
<feature type="region of interest" description="Disordered" evidence="8">
    <location>
        <begin position="149"/>
        <end position="176"/>
    </location>
</feature>
<dbReference type="SMART" id="SM00382">
    <property type="entry name" value="AAA"/>
    <property type="match status" value="2"/>
</dbReference>
<dbReference type="PROSITE" id="PS00871">
    <property type="entry name" value="CLPAB_2"/>
    <property type="match status" value="1"/>
</dbReference>
<dbReference type="InterPro" id="IPR050130">
    <property type="entry name" value="ClpA_ClpB"/>
</dbReference>
<evidence type="ECO:0000259" key="9">
    <source>
        <dbReference type="PROSITE" id="PS51903"/>
    </source>
</evidence>
<dbReference type="SMART" id="SM01086">
    <property type="entry name" value="ClpB_D2-small"/>
    <property type="match status" value="1"/>
</dbReference>
<keyword evidence="2 6" id="KW-0677">Repeat</keyword>
<dbReference type="GO" id="GO:0034605">
    <property type="term" value="P:cellular response to heat"/>
    <property type="evidence" value="ECO:0007669"/>
    <property type="project" value="TreeGrafter"/>
</dbReference>
<dbReference type="InterPro" id="IPR019489">
    <property type="entry name" value="Clp_ATPase_C"/>
</dbReference>
<gene>
    <name evidence="10" type="primary">clpA</name>
    <name evidence="10" type="ORF">H1D41_11410</name>
</gene>
<dbReference type="EMBL" id="JADCKQ010000008">
    <property type="protein sequence ID" value="MBI1494245.1"/>
    <property type="molecule type" value="Genomic_DNA"/>
</dbReference>
<dbReference type="Pfam" id="PF10431">
    <property type="entry name" value="ClpB_D2-small"/>
    <property type="match status" value="1"/>
</dbReference>
<evidence type="ECO:0000313" key="11">
    <source>
        <dbReference type="Proteomes" id="UP000640583"/>
    </source>
</evidence>
<dbReference type="Proteomes" id="UP000640583">
    <property type="component" value="Unassembled WGS sequence"/>
</dbReference>
<dbReference type="InterPro" id="IPR003959">
    <property type="entry name" value="ATPase_AAA_core"/>
</dbReference>
<dbReference type="Gene3D" id="3.40.50.300">
    <property type="entry name" value="P-loop containing nucleotide triphosphate hydrolases"/>
    <property type="match status" value="2"/>
</dbReference>
<evidence type="ECO:0000256" key="6">
    <source>
        <dbReference type="PROSITE-ProRule" id="PRU01251"/>
    </source>
</evidence>
<dbReference type="InterPro" id="IPR013461">
    <property type="entry name" value="ClpA"/>
</dbReference>
<dbReference type="GO" id="GO:0005737">
    <property type="term" value="C:cytoplasm"/>
    <property type="evidence" value="ECO:0007669"/>
    <property type="project" value="TreeGrafter"/>
</dbReference>
<dbReference type="FunFam" id="3.40.50.300:FF:000025">
    <property type="entry name" value="ATP-dependent Clp protease subunit"/>
    <property type="match status" value="1"/>
</dbReference>
<accession>A0A8J7IXZ8</accession>
<name>A0A8J7IXZ8_9RHOB</name>
<organism evidence="10 11">
    <name type="scientific">Halocynthiibacter styelae</name>
    <dbReference type="NCBI Taxonomy" id="2761955"/>
    <lineage>
        <taxon>Bacteria</taxon>
        <taxon>Pseudomonadati</taxon>
        <taxon>Pseudomonadota</taxon>
        <taxon>Alphaproteobacteria</taxon>
        <taxon>Rhodobacterales</taxon>
        <taxon>Paracoccaceae</taxon>
        <taxon>Halocynthiibacter</taxon>
    </lineage>
</organism>
<dbReference type="PANTHER" id="PTHR11638">
    <property type="entry name" value="ATP-DEPENDENT CLP PROTEASE"/>
    <property type="match status" value="1"/>
</dbReference>
<dbReference type="Gene3D" id="1.10.1780.10">
    <property type="entry name" value="Clp, N-terminal domain"/>
    <property type="match status" value="1"/>
</dbReference>
<keyword evidence="4 7" id="KW-0067">ATP-binding</keyword>
<dbReference type="Pfam" id="PF17871">
    <property type="entry name" value="AAA_lid_9"/>
    <property type="match status" value="1"/>
</dbReference>
<dbReference type="InterPro" id="IPR018368">
    <property type="entry name" value="ClpA/B_CS1"/>
</dbReference>
<keyword evidence="11" id="KW-1185">Reference proteome</keyword>
<dbReference type="Pfam" id="PF00004">
    <property type="entry name" value="AAA"/>
    <property type="match status" value="1"/>
</dbReference>
<dbReference type="InterPro" id="IPR003593">
    <property type="entry name" value="AAA+_ATPase"/>
</dbReference>
<keyword evidence="10" id="KW-0645">Protease</keyword>
<keyword evidence="10" id="KW-0378">Hydrolase</keyword>
<dbReference type="AlphaFoldDB" id="A0A8J7IXZ8"/>
<feature type="domain" description="Clp R" evidence="9">
    <location>
        <begin position="1"/>
        <end position="147"/>
    </location>
</feature>
<evidence type="ECO:0000256" key="4">
    <source>
        <dbReference type="ARBA" id="ARBA00022840"/>
    </source>
</evidence>
<dbReference type="PANTHER" id="PTHR11638:SF111">
    <property type="entry name" value="ATP-DEPENDENT CLP PROTEASE ATP-BINDING SUBUNIT CLPA"/>
    <property type="match status" value="1"/>
</dbReference>
<reference evidence="10" key="1">
    <citation type="submission" date="2020-10" db="EMBL/GenBank/DDBJ databases">
        <title>Paenihalocynthiibacter styelae gen. nov., sp. nov., isolated from stalked sea squirt Styela clava.</title>
        <authorList>
            <person name="Kim Y.-O."/>
            <person name="Yoon J.-H."/>
        </authorList>
    </citation>
    <scope>NUCLEOTIDE SEQUENCE</scope>
    <source>
        <strain evidence="10">MYP1-1</strain>
    </source>
</reference>
<dbReference type="FunFam" id="3.40.50.300:FF:000010">
    <property type="entry name" value="Chaperone clpB 1, putative"/>
    <property type="match status" value="1"/>
</dbReference>
<dbReference type="SUPFAM" id="SSF52540">
    <property type="entry name" value="P-loop containing nucleoside triphosphate hydrolases"/>
    <property type="match status" value="2"/>
</dbReference>
<dbReference type="InterPro" id="IPR027417">
    <property type="entry name" value="P-loop_NTPase"/>
</dbReference>
<dbReference type="GO" id="GO:0006508">
    <property type="term" value="P:proteolysis"/>
    <property type="evidence" value="ECO:0007669"/>
    <property type="project" value="UniProtKB-KW"/>
</dbReference>
<dbReference type="InterPro" id="IPR036628">
    <property type="entry name" value="Clp_N_dom_sf"/>
</dbReference>
<dbReference type="SUPFAM" id="SSF81923">
    <property type="entry name" value="Double Clp-N motif"/>
    <property type="match status" value="1"/>
</dbReference>
<dbReference type="GO" id="GO:0008233">
    <property type="term" value="F:peptidase activity"/>
    <property type="evidence" value="ECO:0007669"/>
    <property type="project" value="UniProtKB-KW"/>
</dbReference>
<sequence length="775" mass="85146">MPSFSTTLEQSIHAALALANARRHEFATLEHLLLALVDEPDAARVMQACEVNLDILRGELQDFIDEELTGLITDIEGSEAAPTAAFQRVIQRAAIHVQSSGRTEVTGANVLVAIFAERESNAVYFLQAQDMTRYDAVNFIAHGMAKDPDFSEDRPLTGASASAEDHDGFSGTEPEEKETALSKYCVDLNHKAEEGEVDPLIGREHEVERCIQVLCRRRKNNPLLVGDPGVGKTAIAEGLARKIVQGETPEILAETIIYSLDMGALLAGTRYRGDFEERLKAVMTELEEHPNAVLFIDEIHTIIGAGATSGGAMDASNLLKPALQGGNLRCMGSTTYKEFRQHFEKDRALARRFQKIDVNEPSVPDTIKILKGIKPYFEEHHDIRYTLDAIKSAVELSARYITDRKLPDKAIDVIDEAGAAQHLVAESKRRKTIGTKEIEAVVSKIARIPAKNVSKDDAEVLRDLEKSLKRVVFGQDTAIEALSSAIKLARAGLREPEKPIGNYLFAGPTGVGKTEVAKQLSSTLGVEMLRFDMSEYMEKHAVSRLIGAPPGYVGFDQGGLLTDGVDQHPHCVLLLDEIEKAHPDVFNILLQVMDNGQLTDHNGRTVDFRNVILIMTSNAGAADQAKEAVGFGRDRREGEDTAAIERTFSPEFRNRLDAVVSFAPLGKDVIMKVVEKFVLQLEAQLMDRNVTFELTPEAAEWLGEKGYDAKMGARPLGRVIQEHIKKPLAEELLFGSLAKGGVVRVGVKKDELDLEILPQEAKQLSGKSPRLLTAE</sequence>
<evidence type="ECO:0000256" key="5">
    <source>
        <dbReference type="ARBA" id="ARBA00023186"/>
    </source>
</evidence>